<reference evidence="2" key="1">
    <citation type="submission" date="2021-06" db="EMBL/GenBank/DDBJ databases">
        <title>Parelaphostrongylus tenuis whole genome reference sequence.</title>
        <authorList>
            <person name="Garwood T.J."/>
            <person name="Larsen P.A."/>
            <person name="Fountain-Jones N.M."/>
            <person name="Garbe J.R."/>
            <person name="Macchietto M.G."/>
            <person name="Kania S.A."/>
            <person name="Gerhold R.W."/>
            <person name="Richards J.E."/>
            <person name="Wolf T.M."/>
        </authorList>
    </citation>
    <scope>NUCLEOTIDE SEQUENCE</scope>
    <source>
        <strain evidence="2">MNPRO001-30</strain>
        <tissue evidence="2">Meninges</tissue>
    </source>
</reference>
<organism evidence="2 3">
    <name type="scientific">Parelaphostrongylus tenuis</name>
    <name type="common">Meningeal worm</name>
    <dbReference type="NCBI Taxonomy" id="148309"/>
    <lineage>
        <taxon>Eukaryota</taxon>
        <taxon>Metazoa</taxon>
        <taxon>Ecdysozoa</taxon>
        <taxon>Nematoda</taxon>
        <taxon>Chromadorea</taxon>
        <taxon>Rhabditida</taxon>
        <taxon>Rhabditina</taxon>
        <taxon>Rhabditomorpha</taxon>
        <taxon>Strongyloidea</taxon>
        <taxon>Metastrongylidae</taxon>
        <taxon>Parelaphostrongylus</taxon>
    </lineage>
</organism>
<feature type="compositionally biased region" description="Basic and acidic residues" evidence="1">
    <location>
        <begin position="16"/>
        <end position="30"/>
    </location>
</feature>
<feature type="region of interest" description="Disordered" evidence="1">
    <location>
        <begin position="1"/>
        <end position="49"/>
    </location>
</feature>
<evidence type="ECO:0000313" key="3">
    <source>
        <dbReference type="Proteomes" id="UP001196413"/>
    </source>
</evidence>
<dbReference type="EMBL" id="JAHQIW010006761">
    <property type="protein sequence ID" value="KAJ1370271.1"/>
    <property type="molecule type" value="Genomic_DNA"/>
</dbReference>
<accession>A0AAD5R6C8</accession>
<dbReference type="Proteomes" id="UP001196413">
    <property type="component" value="Unassembled WGS sequence"/>
</dbReference>
<dbReference type="InterPro" id="IPR036397">
    <property type="entry name" value="RNaseH_sf"/>
</dbReference>
<evidence type="ECO:0000256" key="1">
    <source>
        <dbReference type="SAM" id="MobiDB-lite"/>
    </source>
</evidence>
<dbReference type="Gene3D" id="3.30.420.10">
    <property type="entry name" value="Ribonuclease H-like superfamily/Ribonuclease H"/>
    <property type="match status" value="1"/>
</dbReference>
<protein>
    <submittedName>
        <fullName evidence="2">Uncharacterized protein</fullName>
    </submittedName>
</protein>
<gene>
    <name evidence="2" type="ORF">KIN20_031964</name>
</gene>
<proteinExistence type="predicted"/>
<sequence>MREVCDLLTDAGIEQDNGKPHMDKKTKNNSEELDGAKVPPHPAYSPNFAPSDYGLFDHCDTF</sequence>
<evidence type="ECO:0000313" key="2">
    <source>
        <dbReference type="EMBL" id="KAJ1370271.1"/>
    </source>
</evidence>
<name>A0AAD5R6C8_PARTN</name>
<dbReference type="AlphaFoldDB" id="A0AAD5R6C8"/>
<comment type="caution">
    <text evidence="2">The sequence shown here is derived from an EMBL/GenBank/DDBJ whole genome shotgun (WGS) entry which is preliminary data.</text>
</comment>
<dbReference type="GO" id="GO:0003676">
    <property type="term" value="F:nucleic acid binding"/>
    <property type="evidence" value="ECO:0007669"/>
    <property type="project" value="InterPro"/>
</dbReference>
<keyword evidence="3" id="KW-1185">Reference proteome</keyword>